<dbReference type="AlphaFoldDB" id="A0A6P6XJC5"/>
<evidence type="ECO:0000256" key="1">
    <source>
        <dbReference type="PROSITE-ProRule" id="PRU00325"/>
    </source>
</evidence>
<dbReference type="PANTHER" id="PTHR31973">
    <property type="entry name" value="POLYPROTEIN, PUTATIVE-RELATED"/>
    <property type="match status" value="1"/>
</dbReference>
<proteinExistence type="predicted"/>
<organism evidence="3 4">
    <name type="scientific">Coffea arabica</name>
    <name type="common">Arabian coffee</name>
    <dbReference type="NCBI Taxonomy" id="13443"/>
    <lineage>
        <taxon>Eukaryota</taxon>
        <taxon>Viridiplantae</taxon>
        <taxon>Streptophyta</taxon>
        <taxon>Embryophyta</taxon>
        <taxon>Tracheophyta</taxon>
        <taxon>Spermatophyta</taxon>
        <taxon>Magnoliopsida</taxon>
        <taxon>eudicotyledons</taxon>
        <taxon>Gunneridae</taxon>
        <taxon>Pentapetalae</taxon>
        <taxon>asterids</taxon>
        <taxon>lamiids</taxon>
        <taxon>Gentianales</taxon>
        <taxon>Rubiaceae</taxon>
        <taxon>Ixoroideae</taxon>
        <taxon>Gardenieae complex</taxon>
        <taxon>Bertiereae - Coffeeae clade</taxon>
        <taxon>Coffeeae</taxon>
        <taxon>Coffea</taxon>
    </lineage>
</organism>
<dbReference type="PROSITE" id="PS50966">
    <property type="entry name" value="ZF_SWIM"/>
    <property type="match status" value="1"/>
</dbReference>
<reference evidence="3" key="1">
    <citation type="journal article" date="2025" name="Foods">
        <title>Unveiling the Microbial Signatures of Arabica Coffee Cherries: Insights into Ripeness Specific Diversity, Functional Traits, and Implications for Quality and Safety.</title>
        <authorList>
            <consortium name="RefSeq"/>
            <person name="Tenea G.N."/>
            <person name="Cifuentes V."/>
            <person name="Reyes P."/>
            <person name="Cevallos-Vallejos M."/>
        </authorList>
    </citation>
    <scope>NUCLEOTIDE SEQUENCE [LARGE SCALE GENOMIC DNA]</scope>
</reference>
<reference evidence="4" key="2">
    <citation type="submission" date="2025-08" db="UniProtKB">
        <authorList>
            <consortium name="RefSeq"/>
        </authorList>
    </citation>
    <scope>IDENTIFICATION</scope>
    <source>
        <tissue evidence="4">Leaves</tissue>
    </source>
</reference>
<sequence length="512" mass="58193">MKLVDVLREHPNITTKGVISEMLKFGVEPSKNQVYRANKRALEIVQGSHAKSYSKLSKYAELVRQNNPETIVKIHYDRPNLLMEPRFLRMFISFKAQKDGFLVGCRPFVSFDGYHLKGMFGGVLLIAVTLDGNNSILSIVYAVVECENKDSWSWFFLYFHEHFGPFGNDIPLTFISDRQKNKYHLKKQDIVAGTHNNFKIQFPGLLLRTYFWQAAKSFDVMGHNEAMERIKDLNIKAWRGAPILTLIDGLRSKVLKKLKDIAEKARKCQLMMANEFIFEVSNLDRIYTVKLQKRTCDCGAFQITGMPRKHATLGIMYRRDNLNNYCDAAFGFEKYKNAYSSMIMPIPHEKNWPPIEEVTPATVEPPIIKRAPSRPRRNRRRCPNEAALHSLTRRSTTLKCSKCLQFGHNKRTCKGGLLLEEEKPSRGTANTGLSGARVWLAQGSVPIVVSSQGSNRSPPSQPTSLNIQVNVEASSSGATKKRGRLVKKNMTTALNNNGKGVQMYHVHQKIKL</sequence>
<gene>
    <name evidence="4" type="primary">LOC113743868</name>
</gene>
<evidence type="ECO:0000313" key="4">
    <source>
        <dbReference type="RefSeq" id="XP_027127755.2"/>
    </source>
</evidence>
<keyword evidence="1" id="KW-0479">Metal-binding</keyword>
<dbReference type="RefSeq" id="XP_027127755.2">
    <property type="nucleotide sequence ID" value="XM_027271954.2"/>
</dbReference>
<keyword evidence="1" id="KW-0863">Zinc-finger</keyword>
<dbReference type="Pfam" id="PF10551">
    <property type="entry name" value="MULE"/>
    <property type="match status" value="1"/>
</dbReference>
<keyword evidence="3" id="KW-1185">Reference proteome</keyword>
<protein>
    <recommendedName>
        <fullName evidence="2">SWIM-type domain-containing protein</fullName>
    </recommendedName>
</protein>
<dbReference type="GeneID" id="113743868"/>
<accession>A0A6P6XJC5</accession>
<evidence type="ECO:0000313" key="3">
    <source>
        <dbReference type="Proteomes" id="UP001652660"/>
    </source>
</evidence>
<dbReference type="GO" id="GO:0008270">
    <property type="term" value="F:zinc ion binding"/>
    <property type="evidence" value="ECO:0007669"/>
    <property type="project" value="UniProtKB-KW"/>
</dbReference>
<keyword evidence="1" id="KW-0862">Zinc</keyword>
<name>A0A6P6XJC5_COFAR</name>
<dbReference type="InterPro" id="IPR007527">
    <property type="entry name" value="Znf_SWIM"/>
</dbReference>
<dbReference type="InterPro" id="IPR018289">
    <property type="entry name" value="MULE_transposase_dom"/>
</dbReference>
<dbReference type="PANTHER" id="PTHR31973:SF187">
    <property type="entry name" value="MUTATOR TRANSPOSASE MUDRA PROTEIN"/>
    <property type="match status" value="1"/>
</dbReference>
<dbReference type="OrthoDB" id="1931668at2759"/>
<dbReference type="Proteomes" id="UP001652660">
    <property type="component" value="Chromosome 5e"/>
</dbReference>
<feature type="domain" description="SWIM-type" evidence="2">
    <location>
        <begin position="287"/>
        <end position="319"/>
    </location>
</feature>
<evidence type="ECO:0000259" key="2">
    <source>
        <dbReference type="PROSITE" id="PS50966"/>
    </source>
</evidence>